<dbReference type="EMBL" id="CAMPGE010009935">
    <property type="protein sequence ID" value="CAI2368794.1"/>
    <property type="molecule type" value="Genomic_DNA"/>
</dbReference>
<sequence>MKQNPSLKYFNSFKTTENGNIIPLNELINPPPDIINPIITKSQGIERQFMTMNEPKIIRKKYKKTQVKNTQKPPVNPAFNFITTKKKLIHRKSSSLSSSGGFDSLKAKFLNEIISRKLLDGDFEKSHKFYHPLDKSRFLKHKMNVKTLKSLGVNRGMTCPSSTVSICQNSSLAPSQDSRASSPLNINQIALKKQNISTFKKMRILKLKNLEDSRSRSRIQSLKRKLRLFGETNKCDKTEHAGLKILKNKQKYFMKRNLRNGSNISLRGRRYSTLQGNE</sequence>
<reference evidence="1" key="1">
    <citation type="submission" date="2023-07" db="EMBL/GenBank/DDBJ databases">
        <authorList>
            <consortium name="AG Swart"/>
            <person name="Singh M."/>
            <person name="Singh A."/>
            <person name="Seah K."/>
            <person name="Emmerich C."/>
        </authorList>
    </citation>
    <scope>NUCLEOTIDE SEQUENCE</scope>
    <source>
        <strain evidence="1">DP1</strain>
    </source>
</reference>
<gene>
    <name evidence="1" type="ORF">ECRASSUSDP1_LOCUS10090</name>
</gene>
<evidence type="ECO:0000313" key="1">
    <source>
        <dbReference type="EMBL" id="CAI2368794.1"/>
    </source>
</evidence>
<keyword evidence="2" id="KW-1185">Reference proteome</keyword>
<accession>A0AAD1UPB2</accession>
<evidence type="ECO:0000313" key="2">
    <source>
        <dbReference type="Proteomes" id="UP001295684"/>
    </source>
</evidence>
<dbReference type="Proteomes" id="UP001295684">
    <property type="component" value="Unassembled WGS sequence"/>
</dbReference>
<proteinExistence type="predicted"/>
<dbReference type="AlphaFoldDB" id="A0AAD1UPB2"/>
<protein>
    <submittedName>
        <fullName evidence="1">Uncharacterized protein</fullName>
    </submittedName>
</protein>
<organism evidence="1 2">
    <name type="scientific">Euplotes crassus</name>
    <dbReference type="NCBI Taxonomy" id="5936"/>
    <lineage>
        <taxon>Eukaryota</taxon>
        <taxon>Sar</taxon>
        <taxon>Alveolata</taxon>
        <taxon>Ciliophora</taxon>
        <taxon>Intramacronucleata</taxon>
        <taxon>Spirotrichea</taxon>
        <taxon>Hypotrichia</taxon>
        <taxon>Euplotida</taxon>
        <taxon>Euplotidae</taxon>
        <taxon>Moneuplotes</taxon>
    </lineage>
</organism>
<comment type="caution">
    <text evidence="1">The sequence shown here is derived from an EMBL/GenBank/DDBJ whole genome shotgun (WGS) entry which is preliminary data.</text>
</comment>
<name>A0AAD1UPB2_EUPCR</name>